<protein>
    <submittedName>
        <fullName evidence="2">PD-(D/E)XK nuclease-like domain-containing protein</fullName>
    </submittedName>
</protein>
<dbReference type="Gene3D" id="3.90.320.10">
    <property type="match status" value="1"/>
</dbReference>
<evidence type="ECO:0000313" key="2">
    <source>
        <dbReference type="EMBL" id="MDX2334580.1"/>
    </source>
</evidence>
<feature type="domain" description="Putative exodeoxyribonuclease 8 PDDEXK-like" evidence="1">
    <location>
        <begin position="88"/>
        <end position="293"/>
    </location>
</feature>
<accession>A0ABU4KNU6</accession>
<dbReference type="InterPro" id="IPR024432">
    <property type="entry name" value="Put_RecE_PDDEXK-like_dom"/>
</dbReference>
<reference evidence="2 3" key="1">
    <citation type="journal article" date="2023" name="FEMS Microbes">
        <title>Whole genomes of deep-sea sponge-associated bacteria exhibit high novel natural product potential.</title>
        <authorList>
            <person name="Hesketh-Best P.J."/>
            <person name="January G.G."/>
            <person name="Koch M.J."/>
            <person name="Warburton P.J."/>
            <person name="Howell K.L."/>
            <person name="Upton M."/>
        </authorList>
    </citation>
    <scope>NUCLEOTIDE SEQUENCE [LARGE SCALE GENOMIC DNA]</scope>
    <source>
        <strain evidence="2 3">PC206-O</strain>
    </source>
</reference>
<dbReference type="EMBL" id="JAMYEC010000003">
    <property type="protein sequence ID" value="MDX2334580.1"/>
    <property type="molecule type" value="Genomic_DNA"/>
</dbReference>
<dbReference type="InterPro" id="IPR011604">
    <property type="entry name" value="PDDEXK-like_dom_sf"/>
</dbReference>
<gene>
    <name evidence="2" type="ORF">NJD11_06465</name>
</gene>
<name>A0ABU4KNU6_BREVE</name>
<dbReference type="Pfam" id="PF12684">
    <property type="entry name" value="DUF3799"/>
    <property type="match status" value="1"/>
</dbReference>
<dbReference type="RefSeq" id="WP_319078577.1">
    <property type="nucleotide sequence ID" value="NZ_JAMYEC010000003.1"/>
</dbReference>
<evidence type="ECO:0000259" key="1">
    <source>
        <dbReference type="Pfam" id="PF12684"/>
    </source>
</evidence>
<keyword evidence="3" id="KW-1185">Reference proteome</keyword>
<sequence length="334" mass="36271">MSLSNPLPLPPSGKVSVPGVYALSMAEYHGDLCVGPSISSSGLRTIWSQSPAHYFHASPYNPAGFVLQVVDGVEVMVPKDQPERPHFSIGKAAHHLLYLGRKGFDAEFVIRPSKWKDWRTDAAKEWKAEQIKAGLTIITDAELEAITGMARSLGAHPLVKSGILDGAVERSLIFKDAKTGAWLKSRPDNIPSSSGLFADLKTADSVSDDSLERSLANYGYHMQAALVGMASEAVLGRPMEEFALVWVEKAPPHCVRVTVLTGADLERGRMQLRRSIDQFAECVATGEWPGPGGTRRDAEYLTLPPWAAKRIDERLEVAAAEASDNDNTPNKEAA</sequence>
<comment type="caution">
    <text evidence="2">The sequence shown here is derived from an EMBL/GenBank/DDBJ whole genome shotgun (WGS) entry which is preliminary data.</text>
</comment>
<proteinExistence type="predicted"/>
<evidence type="ECO:0000313" key="3">
    <source>
        <dbReference type="Proteomes" id="UP001272940"/>
    </source>
</evidence>
<dbReference type="Proteomes" id="UP001272940">
    <property type="component" value="Unassembled WGS sequence"/>
</dbReference>
<organism evidence="2 3">
    <name type="scientific">Brevundimonas vesicularis</name>
    <name type="common">Pseudomonas vesicularis</name>
    <dbReference type="NCBI Taxonomy" id="41276"/>
    <lineage>
        <taxon>Bacteria</taxon>
        <taxon>Pseudomonadati</taxon>
        <taxon>Pseudomonadota</taxon>
        <taxon>Alphaproteobacteria</taxon>
        <taxon>Caulobacterales</taxon>
        <taxon>Caulobacteraceae</taxon>
        <taxon>Brevundimonas</taxon>
    </lineage>
</organism>